<dbReference type="EMBL" id="CP144746">
    <property type="protein sequence ID" value="WVZ61227.1"/>
    <property type="molecule type" value="Genomic_DNA"/>
</dbReference>
<dbReference type="AlphaFoldDB" id="A0AAQ3WH13"/>
<dbReference type="Proteomes" id="UP001341281">
    <property type="component" value="Chromosome 02"/>
</dbReference>
<feature type="region of interest" description="Disordered" evidence="1">
    <location>
        <begin position="137"/>
        <end position="186"/>
    </location>
</feature>
<feature type="non-terminal residue" evidence="2">
    <location>
        <position position="249"/>
    </location>
</feature>
<accession>A0AAQ3WH13</accession>
<protein>
    <submittedName>
        <fullName evidence="2">Uncharacterized protein</fullName>
    </submittedName>
</protein>
<evidence type="ECO:0000256" key="1">
    <source>
        <dbReference type="SAM" id="MobiDB-lite"/>
    </source>
</evidence>
<evidence type="ECO:0000313" key="3">
    <source>
        <dbReference type="Proteomes" id="UP001341281"/>
    </source>
</evidence>
<keyword evidence="3" id="KW-1185">Reference proteome</keyword>
<reference evidence="2 3" key="1">
    <citation type="submission" date="2024-02" db="EMBL/GenBank/DDBJ databases">
        <title>High-quality chromosome-scale genome assembly of Pensacola bahiagrass (Paspalum notatum Flugge var. saurae).</title>
        <authorList>
            <person name="Vega J.M."/>
            <person name="Podio M."/>
            <person name="Orjuela J."/>
            <person name="Siena L.A."/>
            <person name="Pessino S.C."/>
            <person name="Combes M.C."/>
            <person name="Mariac C."/>
            <person name="Albertini E."/>
            <person name="Pupilli F."/>
            <person name="Ortiz J.P.A."/>
            <person name="Leblanc O."/>
        </authorList>
    </citation>
    <scope>NUCLEOTIDE SEQUENCE [LARGE SCALE GENOMIC DNA]</scope>
    <source>
        <strain evidence="2">R1</strain>
        <tissue evidence="2">Leaf</tissue>
    </source>
</reference>
<sequence>MQRIISSVQLIKYLSHLHAFRSAFVAPLAVPLVVPLYAQVGPPLTHDRRIGPSSPLRLHHDWIPRVLLQPQPPQQCTSLKPYVCPFPEPPLRVSPARPLPLIAPPLLLMPIHQPPHSSALNNVSRSSRNLTLHVVGSSEAEGEIANNNENVDPQEDHDWLQGKNSPLQQRQGLRSEQIESRRAKDRARYANMTPEQRQAIRDRQNARIMKPNQKQAKKDYDRAHLEDHGEAKQDGDHVMAFQFYKETNK</sequence>
<evidence type="ECO:0000313" key="2">
    <source>
        <dbReference type="EMBL" id="WVZ61227.1"/>
    </source>
</evidence>
<gene>
    <name evidence="2" type="ORF">U9M48_011137</name>
</gene>
<feature type="compositionally biased region" description="Polar residues" evidence="1">
    <location>
        <begin position="162"/>
        <end position="174"/>
    </location>
</feature>
<organism evidence="2 3">
    <name type="scientific">Paspalum notatum var. saurae</name>
    <dbReference type="NCBI Taxonomy" id="547442"/>
    <lineage>
        <taxon>Eukaryota</taxon>
        <taxon>Viridiplantae</taxon>
        <taxon>Streptophyta</taxon>
        <taxon>Embryophyta</taxon>
        <taxon>Tracheophyta</taxon>
        <taxon>Spermatophyta</taxon>
        <taxon>Magnoliopsida</taxon>
        <taxon>Liliopsida</taxon>
        <taxon>Poales</taxon>
        <taxon>Poaceae</taxon>
        <taxon>PACMAD clade</taxon>
        <taxon>Panicoideae</taxon>
        <taxon>Andropogonodae</taxon>
        <taxon>Paspaleae</taxon>
        <taxon>Paspalinae</taxon>
        <taxon>Paspalum</taxon>
    </lineage>
</organism>
<feature type="compositionally biased region" description="Basic and acidic residues" evidence="1">
    <location>
        <begin position="176"/>
        <end position="186"/>
    </location>
</feature>
<name>A0AAQ3WH13_PASNO</name>
<proteinExistence type="predicted"/>